<dbReference type="AlphaFoldDB" id="A0A4Y1QL36"/>
<proteinExistence type="predicted"/>
<gene>
    <name evidence="1" type="ORF">Prudu_000362</name>
</gene>
<dbReference type="EMBL" id="AP019297">
    <property type="protein sequence ID" value="BBG92586.1"/>
    <property type="molecule type" value="Genomic_DNA"/>
</dbReference>
<protein>
    <submittedName>
        <fullName evidence="1">F-box family protein with DUF295</fullName>
    </submittedName>
</protein>
<name>A0A4Y1QL36_PRUDU</name>
<reference evidence="1" key="1">
    <citation type="journal article" date="2019" name="Science">
        <title>Mutation of a bHLH transcription factor allowed almond domestication.</title>
        <authorList>
            <person name="Sanchez-Perez R."/>
            <person name="Pavan S."/>
            <person name="Mazzeo R."/>
            <person name="Moldovan C."/>
            <person name="Aiese Cigliano R."/>
            <person name="Del Cueto J."/>
            <person name="Ricciardi F."/>
            <person name="Lotti C."/>
            <person name="Ricciardi L."/>
            <person name="Dicenta F."/>
            <person name="Lopez-Marques R.L."/>
            <person name="Lindberg Moller B."/>
        </authorList>
    </citation>
    <scope>NUCLEOTIDE SEQUENCE</scope>
</reference>
<accession>A0A4Y1QL36</accession>
<organism evidence="1">
    <name type="scientific">Prunus dulcis</name>
    <name type="common">Almond</name>
    <name type="synonym">Amygdalus dulcis</name>
    <dbReference type="NCBI Taxonomy" id="3755"/>
    <lineage>
        <taxon>Eukaryota</taxon>
        <taxon>Viridiplantae</taxon>
        <taxon>Streptophyta</taxon>
        <taxon>Embryophyta</taxon>
        <taxon>Tracheophyta</taxon>
        <taxon>Spermatophyta</taxon>
        <taxon>Magnoliopsida</taxon>
        <taxon>eudicotyledons</taxon>
        <taxon>Gunneridae</taxon>
        <taxon>Pentapetalae</taxon>
        <taxon>rosids</taxon>
        <taxon>fabids</taxon>
        <taxon>Rosales</taxon>
        <taxon>Rosaceae</taxon>
        <taxon>Amygdaloideae</taxon>
        <taxon>Amygdaleae</taxon>
        <taxon>Prunus</taxon>
    </lineage>
</organism>
<evidence type="ECO:0000313" key="1">
    <source>
        <dbReference type="EMBL" id="BBG92586.1"/>
    </source>
</evidence>
<sequence>MSVSTRDFPELEENSIYFTDGYGGHDNGVYNIGNKVVKPFDQLDKWKIDPPPFWIVPNP</sequence>